<evidence type="ECO:0000256" key="7">
    <source>
        <dbReference type="RuleBase" id="RU367013"/>
    </source>
</evidence>
<reference evidence="8 9" key="1">
    <citation type="journal article" date="2012" name="Eukaryot. Cell">
        <title>Draft genome sequence of Wickerhamomyces ciferrii NRRL Y-1031 F-60-10.</title>
        <authorList>
            <person name="Schneider J."/>
            <person name="Andrea H."/>
            <person name="Blom J."/>
            <person name="Jaenicke S."/>
            <person name="Ruckert C."/>
            <person name="Schorsch C."/>
            <person name="Szczepanowski R."/>
            <person name="Farwick M."/>
            <person name="Goesmann A."/>
            <person name="Puhler A."/>
            <person name="Schaffer S."/>
            <person name="Tauch A."/>
            <person name="Kohler T."/>
            <person name="Brinkrolf K."/>
        </authorList>
    </citation>
    <scope>NUCLEOTIDE SEQUENCE [LARGE SCALE GENOMIC DNA]</scope>
    <source>
        <strain evidence="9">ATCC 14091 / BCRC 22168 / CBS 111 / JCM 3599 / NBRC 0793 / NRRL Y-1031 F-60-10</strain>
    </source>
</reference>
<comment type="subcellular location">
    <subcellularLocation>
        <location evidence="1 7">Membrane</location>
        <topology evidence="1 7">Peripheral membrane protein</topology>
    </subcellularLocation>
</comment>
<dbReference type="FunFam" id="1.25.40.10:FF:000049">
    <property type="entry name" value="Alpha-soluble NSF attachment protein-like"/>
    <property type="match status" value="1"/>
</dbReference>
<evidence type="ECO:0000256" key="4">
    <source>
        <dbReference type="ARBA" id="ARBA00022892"/>
    </source>
</evidence>
<dbReference type="GO" id="GO:0005483">
    <property type="term" value="F:soluble NSF attachment protein activity"/>
    <property type="evidence" value="ECO:0007669"/>
    <property type="project" value="TreeGrafter"/>
</dbReference>
<comment type="similarity">
    <text evidence="2 7">Belongs to the SNAP family.</text>
</comment>
<keyword evidence="6 7" id="KW-0472">Membrane</keyword>
<evidence type="ECO:0000256" key="3">
    <source>
        <dbReference type="ARBA" id="ARBA00022448"/>
    </source>
</evidence>
<dbReference type="GO" id="GO:0006886">
    <property type="term" value="P:intracellular protein transport"/>
    <property type="evidence" value="ECO:0007669"/>
    <property type="project" value="UniProtKB-UniRule"/>
</dbReference>
<protein>
    <submittedName>
        <fullName evidence="8">Beta-soluble NSF attachment protein</fullName>
    </submittedName>
</protein>
<dbReference type="GO" id="GO:0035494">
    <property type="term" value="P:SNARE complex disassembly"/>
    <property type="evidence" value="ECO:0007669"/>
    <property type="project" value="TreeGrafter"/>
</dbReference>
<evidence type="ECO:0000256" key="6">
    <source>
        <dbReference type="ARBA" id="ARBA00023136"/>
    </source>
</evidence>
<dbReference type="STRING" id="1206466.K0KLS1"/>
<organism evidence="8 9">
    <name type="scientific">Wickerhamomyces ciferrii (strain ATCC 14091 / BCRC 22168 / CBS 111 / JCM 3599 / NBRC 0793 / NRRL Y-1031 F-60-10)</name>
    <name type="common">Yeast</name>
    <name type="synonym">Pichia ciferrii</name>
    <dbReference type="NCBI Taxonomy" id="1206466"/>
    <lineage>
        <taxon>Eukaryota</taxon>
        <taxon>Fungi</taxon>
        <taxon>Dikarya</taxon>
        <taxon>Ascomycota</taxon>
        <taxon>Saccharomycotina</taxon>
        <taxon>Saccharomycetes</taxon>
        <taxon>Phaffomycetales</taxon>
        <taxon>Wickerhamomycetaceae</taxon>
        <taxon>Wickerhamomyces</taxon>
    </lineage>
</organism>
<name>K0KLS1_WICCF</name>
<dbReference type="InterPro" id="IPR011990">
    <property type="entry name" value="TPR-like_helical_dom_sf"/>
</dbReference>
<keyword evidence="5 7" id="KW-0653">Protein transport</keyword>
<dbReference type="Proteomes" id="UP000009328">
    <property type="component" value="Unassembled WGS sequence"/>
</dbReference>
<dbReference type="PRINTS" id="PR00448">
    <property type="entry name" value="NSFATTACHMNT"/>
</dbReference>
<dbReference type="Pfam" id="PF14938">
    <property type="entry name" value="SNAP"/>
    <property type="match status" value="1"/>
</dbReference>
<dbReference type="GO" id="GO:0031201">
    <property type="term" value="C:SNARE complex"/>
    <property type="evidence" value="ECO:0007669"/>
    <property type="project" value="TreeGrafter"/>
</dbReference>
<dbReference type="InParanoid" id="K0KLS1"/>
<dbReference type="PANTHER" id="PTHR13768:SF8">
    <property type="entry name" value="ALPHA-SOLUBLE NSF ATTACHMENT PROTEIN"/>
    <property type="match status" value="1"/>
</dbReference>
<comment type="caution">
    <text evidence="8">The sequence shown here is derived from an EMBL/GenBank/DDBJ whole genome shotgun (WGS) entry which is preliminary data.</text>
</comment>
<keyword evidence="4 7" id="KW-0931">ER-Golgi transport</keyword>
<keyword evidence="3 7" id="KW-0813">Transport</keyword>
<sequence length="292" mass="32639">MSDPETLIQQADKKAASKPGFFGSILGGSATEKLEEASDLYVQAANIYRLRKQGKKAGESFEKAADALYKAGNQDEGAQVLVDAFKSYKVEDPASAAKVLEKSIEHFTLRGQFRRAANYKMDLAQIYEEELFDIEKALSSYQDAGDWFESDSAQALANKAFLKAADLNALSGNYIPATEIYKKIVKNAANNNLSRWSLKDYFVKIVFSYLAADDSVAANKYIQEALNIDSSFQTTREYNLTKDVLDSVNEGDPEKLSNTLYEYDQFSKLDNWKTKILLKIKNSIVEADDDLL</sequence>
<evidence type="ECO:0000256" key="1">
    <source>
        <dbReference type="ARBA" id="ARBA00004170"/>
    </source>
</evidence>
<dbReference type="GO" id="GO:0019905">
    <property type="term" value="F:syntaxin binding"/>
    <property type="evidence" value="ECO:0007669"/>
    <property type="project" value="TreeGrafter"/>
</dbReference>
<proteinExistence type="inferred from homology"/>
<gene>
    <name evidence="8" type="ORF">BN7_1813</name>
</gene>
<dbReference type="SUPFAM" id="SSF48452">
    <property type="entry name" value="TPR-like"/>
    <property type="match status" value="1"/>
</dbReference>
<comment type="function">
    <text evidence="7">Required for vesicular transport between the endoplasmic reticulum and the Golgi apparatus.</text>
</comment>
<dbReference type="HOGENOM" id="CLU_046329_1_0_1"/>
<dbReference type="FunCoup" id="K0KLS1">
    <property type="interactions" value="902"/>
</dbReference>
<dbReference type="eggNOG" id="KOG1586">
    <property type="taxonomic scope" value="Eukaryota"/>
</dbReference>
<dbReference type="CDD" id="cd15832">
    <property type="entry name" value="SNAP"/>
    <property type="match status" value="1"/>
</dbReference>
<evidence type="ECO:0000313" key="8">
    <source>
        <dbReference type="EMBL" id="CCH42269.1"/>
    </source>
</evidence>
<dbReference type="Gene3D" id="1.25.40.10">
    <property type="entry name" value="Tetratricopeptide repeat domain"/>
    <property type="match status" value="1"/>
</dbReference>
<dbReference type="GO" id="GO:0005774">
    <property type="term" value="C:vacuolar membrane"/>
    <property type="evidence" value="ECO:0007669"/>
    <property type="project" value="TreeGrafter"/>
</dbReference>
<evidence type="ECO:0000313" key="9">
    <source>
        <dbReference type="Proteomes" id="UP000009328"/>
    </source>
</evidence>
<keyword evidence="9" id="KW-1185">Reference proteome</keyword>
<evidence type="ECO:0000256" key="2">
    <source>
        <dbReference type="ARBA" id="ARBA00010050"/>
    </source>
</evidence>
<evidence type="ECO:0000256" key="5">
    <source>
        <dbReference type="ARBA" id="ARBA00022927"/>
    </source>
</evidence>
<dbReference type="PANTHER" id="PTHR13768">
    <property type="entry name" value="SOLUBLE NSF ATTACHMENT PROTEIN SNAP"/>
    <property type="match status" value="1"/>
</dbReference>
<dbReference type="InterPro" id="IPR000744">
    <property type="entry name" value="NSF_attach"/>
</dbReference>
<dbReference type="AlphaFoldDB" id="K0KLS1"/>
<accession>K0KLS1</accession>
<dbReference type="EMBL" id="CAIF01000040">
    <property type="protein sequence ID" value="CCH42269.1"/>
    <property type="molecule type" value="Genomic_DNA"/>
</dbReference>